<dbReference type="PANTHER" id="PTHR32309:SF13">
    <property type="entry name" value="FERRIC ENTEROBACTIN TRANSPORT PROTEIN FEPE"/>
    <property type="match status" value="1"/>
</dbReference>
<dbReference type="EMBL" id="JACHBF010000003">
    <property type="protein sequence ID" value="MBB6490920.1"/>
    <property type="molecule type" value="Genomic_DNA"/>
</dbReference>
<keyword evidence="4 6" id="KW-1133">Transmembrane helix</keyword>
<dbReference type="RefSeq" id="WP_041678141.1">
    <property type="nucleotide sequence ID" value="NZ_JAADZA010000017.1"/>
</dbReference>
<evidence type="ECO:0000313" key="11">
    <source>
        <dbReference type="Proteomes" id="UP000526625"/>
    </source>
</evidence>
<protein>
    <submittedName>
        <fullName evidence="8">Capsular polysaccharide biosynthesis protein</fullName>
    </submittedName>
    <submittedName>
        <fullName evidence="9">Exopolysaccharide biosynthesis protein</fullName>
    </submittedName>
</protein>
<evidence type="ECO:0000259" key="7">
    <source>
        <dbReference type="Pfam" id="PF02706"/>
    </source>
</evidence>
<keyword evidence="2" id="KW-1003">Cell membrane</keyword>
<keyword evidence="3 6" id="KW-0812">Transmembrane</keyword>
<proteinExistence type="predicted"/>
<evidence type="ECO:0000313" key="8">
    <source>
        <dbReference type="EMBL" id="MBB6490920.1"/>
    </source>
</evidence>
<dbReference type="InterPro" id="IPR027417">
    <property type="entry name" value="P-loop_NTPase"/>
</dbReference>
<evidence type="ECO:0000256" key="1">
    <source>
        <dbReference type="ARBA" id="ARBA00004651"/>
    </source>
</evidence>
<accession>A0A6P1C5U7</accession>
<evidence type="ECO:0000256" key="5">
    <source>
        <dbReference type="ARBA" id="ARBA00023136"/>
    </source>
</evidence>
<dbReference type="InterPro" id="IPR050445">
    <property type="entry name" value="Bact_polysacc_biosynth/exp"/>
</dbReference>
<dbReference type="PANTHER" id="PTHR32309">
    <property type="entry name" value="TYROSINE-PROTEIN KINASE"/>
    <property type="match status" value="1"/>
</dbReference>
<feature type="domain" description="Polysaccharide chain length determinant N-terminal" evidence="7">
    <location>
        <begin position="42"/>
        <end position="119"/>
    </location>
</feature>
<evidence type="ECO:0000256" key="2">
    <source>
        <dbReference type="ARBA" id="ARBA00022475"/>
    </source>
</evidence>
<evidence type="ECO:0000256" key="4">
    <source>
        <dbReference type="ARBA" id="ARBA00022989"/>
    </source>
</evidence>
<dbReference type="Proteomes" id="UP000526625">
    <property type="component" value="Unassembled WGS sequence"/>
</dbReference>
<evidence type="ECO:0000256" key="6">
    <source>
        <dbReference type="SAM" id="Phobius"/>
    </source>
</evidence>
<dbReference type="Proteomes" id="UP000471190">
    <property type="component" value="Unassembled WGS sequence"/>
</dbReference>
<sequence>MTQNAPSLLERSSRLWRLDELPTDKTSEGPVALLRSLCMLALRHKTKLILCTAVGVGLAAAYAHSLPRTYTATATVLLEPRHLTLTSSQDAQNFDLNRADGELQIIRSERLLSAVFSSLNLASNPELGPQPPSISAFVIGNITGAINYVWSAISSPDTGKAPRSDTTSGTPANSSAGDAYQAAFSNFTQHLDARRVGQSYVIEISYSSSNPTLAARIANATVSAYILQAVSFKDEMARAGTEVLQWRLDALAAQVTAATDAMKLGALPAVPTPDGDARIIGAALVPLSPSGPRATLITVLGGILGVLFGFSIIVLNIAFDRKVRNAKDLARDTGVPCLGSLPDPAGRTSTLRGTYSRKSAVVVNQPGSAYAMAIHNLRTSIEIACSTIRSERGLIIAITGWEPGQGISKMGVSLAQFLSRSGRHVTLFYDEAGQHNHSNRESDDLLMTSLADALVDDMRPEQILLSNGRNDGQGIARFPIHSTNALTNLYVDFRDRRAGRIVETARTRGDVLLALPPVGSSSDAVALSVHADAVVVIASAGRTTTDQVNDTLLQLRRAGANVIGTVIDLAKA</sequence>
<keyword evidence="11" id="KW-1185">Reference proteome</keyword>
<evidence type="ECO:0000313" key="10">
    <source>
        <dbReference type="Proteomes" id="UP000471190"/>
    </source>
</evidence>
<organism evidence="9 10">
    <name type="scientific">Rhizobium tropici</name>
    <dbReference type="NCBI Taxonomy" id="398"/>
    <lineage>
        <taxon>Bacteria</taxon>
        <taxon>Pseudomonadati</taxon>
        <taxon>Pseudomonadota</taxon>
        <taxon>Alphaproteobacteria</taxon>
        <taxon>Hyphomicrobiales</taxon>
        <taxon>Rhizobiaceae</taxon>
        <taxon>Rhizobium/Agrobacterium group</taxon>
        <taxon>Rhizobium</taxon>
    </lineage>
</organism>
<dbReference type="GO" id="GO:0005886">
    <property type="term" value="C:plasma membrane"/>
    <property type="evidence" value="ECO:0007669"/>
    <property type="project" value="UniProtKB-SubCell"/>
</dbReference>
<dbReference type="InterPro" id="IPR003856">
    <property type="entry name" value="LPS_length_determ_N"/>
</dbReference>
<dbReference type="SUPFAM" id="SSF52540">
    <property type="entry name" value="P-loop containing nucleoside triphosphate hydrolases"/>
    <property type="match status" value="1"/>
</dbReference>
<reference evidence="8 11" key="2">
    <citation type="submission" date="2020-08" db="EMBL/GenBank/DDBJ databases">
        <title>Genomic Encyclopedia of Type Strains, Phase IV (KMG-V): Genome sequencing to study the core and pangenomes of soil and plant-associated prokaryotes.</title>
        <authorList>
            <person name="Whitman W."/>
        </authorList>
    </citation>
    <scope>NUCLEOTIDE SEQUENCE [LARGE SCALE GENOMIC DNA]</scope>
    <source>
        <strain evidence="8 11">SEMIA 4059</strain>
    </source>
</reference>
<dbReference type="EMBL" id="JAADZA010000017">
    <property type="protein sequence ID" value="NEV12579.1"/>
    <property type="molecule type" value="Genomic_DNA"/>
</dbReference>
<dbReference type="GO" id="GO:0004713">
    <property type="term" value="F:protein tyrosine kinase activity"/>
    <property type="evidence" value="ECO:0007669"/>
    <property type="project" value="TreeGrafter"/>
</dbReference>
<comment type="subcellular location">
    <subcellularLocation>
        <location evidence="1">Cell membrane</location>
        <topology evidence="1">Multi-pass membrane protein</topology>
    </subcellularLocation>
</comment>
<evidence type="ECO:0000313" key="9">
    <source>
        <dbReference type="EMBL" id="NEV12579.1"/>
    </source>
</evidence>
<comment type="caution">
    <text evidence="9">The sequence shown here is derived from an EMBL/GenBank/DDBJ whole genome shotgun (WGS) entry which is preliminary data.</text>
</comment>
<gene>
    <name evidence="8" type="ORF">GGD45_001317</name>
    <name evidence="9" type="ORF">GXW80_16420</name>
</gene>
<keyword evidence="5 6" id="KW-0472">Membrane</keyword>
<dbReference type="Pfam" id="PF02706">
    <property type="entry name" value="Wzz"/>
    <property type="match status" value="1"/>
</dbReference>
<name>A0A6P1C5U7_RHITR</name>
<dbReference type="Gene3D" id="3.40.50.300">
    <property type="entry name" value="P-loop containing nucleotide triphosphate hydrolases"/>
    <property type="match status" value="1"/>
</dbReference>
<dbReference type="AlphaFoldDB" id="A0A6P1C5U7"/>
<reference evidence="9 10" key="1">
    <citation type="submission" date="2020-02" db="EMBL/GenBank/DDBJ databases">
        <title>Draft genome sequence of Rhizobium tropici.</title>
        <authorList>
            <person name="Khayi S."/>
            <person name="Jemo M."/>
        </authorList>
    </citation>
    <scope>NUCLEOTIDE SEQUENCE [LARGE SCALE GENOMIC DNA]</scope>
    <source>
        <strain evidence="9 10">A12</strain>
    </source>
</reference>
<evidence type="ECO:0000256" key="3">
    <source>
        <dbReference type="ARBA" id="ARBA00022692"/>
    </source>
</evidence>
<feature type="transmembrane region" description="Helical" evidence="6">
    <location>
        <begin position="296"/>
        <end position="319"/>
    </location>
</feature>